<evidence type="ECO:0000259" key="17">
    <source>
        <dbReference type="Pfam" id="PF07475"/>
    </source>
</evidence>
<dbReference type="HAMAP" id="MF_01249">
    <property type="entry name" value="HPr_kinase"/>
    <property type="match status" value="1"/>
</dbReference>
<keyword evidence="15" id="KW-0175">Coiled coil</keyword>
<dbReference type="GO" id="GO:0004674">
    <property type="term" value="F:protein serine/threonine kinase activity"/>
    <property type="evidence" value="ECO:0007669"/>
    <property type="project" value="UniProtKB-KW"/>
</dbReference>
<dbReference type="AlphaFoldDB" id="A0A4V1GMG9"/>
<dbReference type="Gene3D" id="3.40.50.300">
    <property type="entry name" value="P-loop containing nucleotide triphosphate hydrolases"/>
    <property type="match status" value="1"/>
</dbReference>
<evidence type="ECO:0000256" key="7">
    <source>
        <dbReference type="ARBA" id="ARBA00022741"/>
    </source>
</evidence>
<keyword evidence="19" id="KW-1185">Reference proteome</keyword>
<comment type="cofactor">
    <cofactor evidence="2 14">
        <name>Mg(2+)</name>
        <dbReference type="ChEBI" id="CHEBI:18420"/>
    </cofactor>
</comment>
<dbReference type="InterPro" id="IPR027417">
    <property type="entry name" value="P-loop_NTPase"/>
</dbReference>
<dbReference type="FunFam" id="3.40.50.300:FF:000174">
    <property type="entry name" value="HPr kinase/phosphorylase"/>
    <property type="match status" value="1"/>
</dbReference>
<protein>
    <recommendedName>
        <fullName evidence="14">HPr kinase/phosphorylase</fullName>
        <shortName evidence="14">HPrK/P</shortName>
        <ecNumber evidence="14">2.7.11.-</ecNumber>
        <ecNumber evidence="14">2.7.4.-</ecNumber>
    </recommendedName>
    <alternativeName>
        <fullName evidence="14">HPr(Ser) kinase/phosphorylase</fullName>
    </alternativeName>
</protein>
<keyword evidence="7 14" id="KW-0547">Nucleotide-binding</keyword>
<comment type="catalytic activity">
    <reaction evidence="13 14">
        <text>[HPr protein]-O-phospho-L-serine + phosphate + H(+) = [HPr protein]-L-serine + diphosphate</text>
        <dbReference type="Rhea" id="RHEA:46604"/>
        <dbReference type="Rhea" id="RHEA-COMP:11602"/>
        <dbReference type="Rhea" id="RHEA-COMP:11603"/>
        <dbReference type="ChEBI" id="CHEBI:15378"/>
        <dbReference type="ChEBI" id="CHEBI:29999"/>
        <dbReference type="ChEBI" id="CHEBI:33019"/>
        <dbReference type="ChEBI" id="CHEBI:43474"/>
        <dbReference type="ChEBI" id="CHEBI:83421"/>
    </reaction>
</comment>
<feature type="region of interest" description="Important for the catalytic mechanism of dephosphorylation" evidence="14">
    <location>
        <begin position="268"/>
        <end position="273"/>
    </location>
</feature>
<evidence type="ECO:0000313" key="19">
    <source>
        <dbReference type="Proteomes" id="UP000218387"/>
    </source>
</evidence>
<keyword evidence="8 14" id="KW-0418">Kinase</keyword>
<comment type="miscellaneous">
    <text evidence="14">Both phosphorylation and phosphorolysis are carried out by the same active site and suggest a common mechanism for both reactions.</text>
</comment>
<evidence type="ECO:0000256" key="1">
    <source>
        <dbReference type="ARBA" id="ARBA00001120"/>
    </source>
</evidence>
<feature type="binding site" evidence="14">
    <location>
        <position position="164"/>
    </location>
    <ligand>
        <name>Mg(2+)</name>
        <dbReference type="ChEBI" id="CHEBI:18420"/>
    </ligand>
</feature>
<evidence type="ECO:0000256" key="15">
    <source>
        <dbReference type="SAM" id="Coils"/>
    </source>
</evidence>
<feature type="active site" evidence="14">
    <location>
        <position position="163"/>
    </location>
</feature>
<feature type="active site" evidence="14">
    <location>
        <position position="142"/>
    </location>
</feature>
<feature type="binding site" evidence="14">
    <location>
        <begin position="157"/>
        <end position="164"/>
    </location>
    <ligand>
        <name>ATP</name>
        <dbReference type="ChEBI" id="CHEBI:30616"/>
    </ligand>
</feature>
<keyword evidence="10 14" id="KW-0460">Magnesium</keyword>
<name>A0A4V1GMG9_EUBML</name>
<dbReference type="SUPFAM" id="SSF75138">
    <property type="entry name" value="HprK N-terminal domain-like"/>
    <property type="match status" value="1"/>
</dbReference>
<comment type="function">
    <text evidence="14">Catalyzes the ATP- as well as the pyrophosphate-dependent phosphorylation of a specific serine residue in HPr, a phosphocarrier protein of the phosphoenolpyruvate-dependent sugar phosphotransferase system (PTS). HprK/P also catalyzes the pyrophosphate-producing, inorganic phosphate-dependent dephosphorylation (phosphorolysis) of seryl-phosphorylated HPr (P-Ser-HPr). The two antagonistic activities of HprK/P are regulated by several intracellular metabolites, which change their concentration in response to the absence or presence of rapidly metabolisable carbon sources (glucose, fructose, etc.) in the growth medium. Therefore, by controlling the phosphorylation state of HPr, HPrK/P is a sensor enzyme that plays a major role in the regulation of carbon metabolism and sugar transport: it mediates carbon catabolite repression (CCR), and regulates PTS-catalyzed carbohydrate uptake and inducer exclusion.</text>
</comment>
<keyword evidence="5 14" id="KW-0808">Transferase</keyword>
<keyword evidence="11 14" id="KW-0511">Multifunctional enzyme</keyword>
<accession>A0A4V1GMG9</accession>
<dbReference type="Gene3D" id="3.40.1390.20">
    <property type="entry name" value="HprK N-terminal domain-like"/>
    <property type="match status" value="1"/>
</dbReference>
<evidence type="ECO:0000256" key="6">
    <source>
        <dbReference type="ARBA" id="ARBA00022723"/>
    </source>
</evidence>
<dbReference type="GO" id="GO:0000155">
    <property type="term" value="F:phosphorelay sensor kinase activity"/>
    <property type="evidence" value="ECO:0007669"/>
    <property type="project" value="InterPro"/>
</dbReference>
<dbReference type="Proteomes" id="UP000218387">
    <property type="component" value="Chromosome"/>
</dbReference>
<dbReference type="NCBIfam" id="TIGR00679">
    <property type="entry name" value="hpr-ser"/>
    <property type="match status" value="1"/>
</dbReference>
<evidence type="ECO:0000256" key="10">
    <source>
        <dbReference type="ARBA" id="ARBA00022842"/>
    </source>
</evidence>
<comment type="subunit">
    <text evidence="14">Homohexamer.</text>
</comment>
<feature type="binding site" evidence="14">
    <location>
        <position position="206"/>
    </location>
    <ligand>
        <name>Mg(2+)</name>
        <dbReference type="ChEBI" id="CHEBI:18420"/>
    </ligand>
</feature>
<dbReference type="CDD" id="cd01918">
    <property type="entry name" value="HprK_C"/>
    <property type="match status" value="1"/>
</dbReference>
<evidence type="ECO:0000313" key="18">
    <source>
        <dbReference type="EMBL" id="QCT73246.1"/>
    </source>
</evidence>
<feature type="active site" evidence="14">
    <location>
        <position position="247"/>
    </location>
</feature>
<dbReference type="InterPro" id="IPR011126">
    <property type="entry name" value="Hpr_kin/Pase_Hpr_N"/>
</dbReference>
<dbReference type="GO" id="GO:0000287">
    <property type="term" value="F:magnesium ion binding"/>
    <property type="evidence" value="ECO:0007669"/>
    <property type="project" value="UniProtKB-UniRule"/>
</dbReference>
<evidence type="ECO:0000256" key="9">
    <source>
        <dbReference type="ARBA" id="ARBA00022840"/>
    </source>
</evidence>
<evidence type="ECO:0000256" key="4">
    <source>
        <dbReference type="ARBA" id="ARBA00022527"/>
    </source>
</evidence>
<evidence type="ECO:0000256" key="3">
    <source>
        <dbReference type="ARBA" id="ARBA00006883"/>
    </source>
</evidence>
<comment type="catalytic activity">
    <reaction evidence="1 14">
        <text>[HPr protein]-L-serine + ATP = [HPr protein]-O-phospho-L-serine + ADP + H(+)</text>
        <dbReference type="Rhea" id="RHEA:46600"/>
        <dbReference type="Rhea" id="RHEA-COMP:11602"/>
        <dbReference type="Rhea" id="RHEA-COMP:11603"/>
        <dbReference type="ChEBI" id="CHEBI:15378"/>
        <dbReference type="ChEBI" id="CHEBI:29999"/>
        <dbReference type="ChEBI" id="CHEBI:30616"/>
        <dbReference type="ChEBI" id="CHEBI:83421"/>
        <dbReference type="ChEBI" id="CHEBI:456216"/>
    </reaction>
</comment>
<evidence type="ECO:0000256" key="12">
    <source>
        <dbReference type="ARBA" id="ARBA00023277"/>
    </source>
</evidence>
<proteinExistence type="inferred from homology"/>
<gene>
    <name evidence="14 18" type="primary">hprK</name>
    <name evidence="18" type="ORF">CPZ25_018640</name>
</gene>
<dbReference type="EC" id="2.7.4.-" evidence="14"/>
<keyword evidence="4 14" id="KW-0723">Serine/threonine-protein kinase</keyword>
<feature type="coiled-coil region" evidence="15">
    <location>
        <begin position="303"/>
        <end position="330"/>
    </location>
</feature>
<feature type="domain" description="HPr(Ser) kinase/phosphorylase N-terminal" evidence="16">
    <location>
        <begin position="11"/>
        <end position="131"/>
    </location>
</feature>
<dbReference type="Pfam" id="PF02603">
    <property type="entry name" value="Hpr_kinase_N"/>
    <property type="match status" value="1"/>
</dbReference>
<evidence type="ECO:0000256" key="2">
    <source>
        <dbReference type="ARBA" id="ARBA00001946"/>
    </source>
</evidence>
<keyword evidence="6 14" id="KW-0479">Metal-binding</keyword>
<evidence type="ECO:0000259" key="16">
    <source>
        <dbReference type="Pfam" id="PF02603"/>
    </source>
</evidence>
<dbReference type="GO" id="GO:0006109">
    <property type="term" value="P:regulation of carbohydrate metabolic process"/>
    <property type="evidence" value="ECO:0007669"/>
    <property type="project" value="UniProtKB-UniRule"/>
</dbReference>
<reference evidence="18 19" key="1">
    <citation type="submission" date="2018-05" db="EMBL/GenBank/DDBJ databases">
        <title>Genome comparison of Eubacterium sp.</title>
        <authorList>
            <person name="Feng Y."/>
            <person name="Sanchez-Andrea I."/>
            <person name="Stams A.J.M."/>
            <person name="De Vos W.M."/>
        </authorList>
    </citation>
    <scope>NUCLEOTIDE SEQUENCE [LARGE SCALE GENOMIC DNA]</scope>
    <source>
        <strain evidence="18 19">YI</strain>
    </source>
</reference>
<dbReference type="PANTHER" id="PTHR30305:SF1">
    <property type="entry name" value="HPR KINASE_PHOSPHORYLASE"/>
    <property type="match status" value="1"/>
</dbReference>
<dbReference type="KEGG" id="emt:CPZ25_018640"/>
<dbReference type="InterPro" id="IPR028979">
    <property type="entry name" value="Ser_kin/Pase_Hpr-like_N_sf"/>
</dbReference>
<feature type="active site" description="Proton acceptor; for phosphorylation activity. Proton donor; for dephosphorylation activity" evidence="14">
    <location>
        <position position="181"/>
    </location>
</feature>
<organism evidence="18 19">
    <name type="scientific">Eubacterium maltosivorans</name>
    <dbReference type="NCBI Taxonomy" id="2041044"/>
    <lineage>
        <taxon>Bacteria</taxon>
        <taxon>Bacillati</taxon>
        <taxon>Bacillota</taxon>
        <taxon>Clostridia</taxon>
        <taxon>Eubacteriales</taxon>
        <taxon>Eubacteriaceae</taxon>
        <taxon>Eubacterium</taxon>
    </lineage>
</organism>
<dbReference type="InterPro" id="IPR003755">
    <property type="entry name" value="HPr(Ser)_kin/Pase"/>
</dbReference>
<evidence type="ECO:0000256" key="14">
    <source>
        <dbReference type="HAMAP-Rule" id="MF_01249"/>
    </source>
</evidence>
<keyword evidence="12 14" id="KW-0119">Carbohydrate metabolism</keyword>
<dbReference type="RefSeq" id="WP_082669356.1">
    <property type="nucleotide sequence ID" value="NZ_CABJDW020000002.1"/>
</dbReference>
<feature type="region of interest" description="Important for the catalytic mechanism of both phosphorylation and dephosphorylation" evidence="14">
    <location>
        <begin position="205"/>
        <end position="214"/>
    </location>
</feature>
<evidence type="ECO:0000256" key="13">
    <source>
        <dbReference type="ARBA" id="ARBA00047657"/>
    </source>
</evidence>
<feature type="domain" description="HPr kinase/phosphorylase C-terminal" evidence="17">
    <location>
        <begin position="134"/>
        <end position="302"/>
    </location>
</feature>
<dbReference type="EC" id="2.7.11.-" evidence="14"/>
<evidence type="ECO:0000256" key="8">
    <source>
        <dbReference type="ARBA" id="ARBA00022777"/>
    </source>
</evidence>
<comment type="similarity">
    <text evidence="3 14">Belongs to the HPrK/P family.</text>
</comment>
<evidence type="ECO:0000256" key="11">
    <source>
        <dbReference type="ARBA" id="ARBA00023268"/>
    </source>
</evidence>
<dbReference type="GO" id="GO:0005524">
    <property type="term" value="F:ATP binding"/>
    <property type="evidence" value="ECO:0007669"/>
    <property type="project" value="UniProtKB-UniRule"/>
</dbReference>
<evidence type="ECO:0000256" key="5">
    <source>
        <dbReference type="ARBA" id="ARBA00022679"/>
    </source>
</evidence>
<dbReference type="Pfam" id="PF07475">
    <property type="entry name" value="Hpr_kinase_C"/>
    <property type="match status" value="1"/>
</dbReference>
<dbReference type="GO" id="GO:0004712">
    <property type="term" value="F:protein serine/threonine/tyrosine kinase activity"/>
    <property type="evidence" value="ECO:0007669"/>
    <property type="project" value="UniProtKB-UniRule"/>
</dbReference>
<dbReference type="EMBL" id="CP029487">
    <property type="protein sequence ID" value="QCT73246.1"/>
    <property type="molecule type" value="Genomic_DNA"/>
</dbReference>
<dbReference type="SUPFAM" id="SSF53795">
    <property type="entry name" value="PEP carboxykinase-like"/>
    <property type="match status" value="1"/>
</dbReference>
<keyword evidence="9 14" id="KW-0067">ATP-binding</keyword>
<sequence>MNEESLGCMNLAEFCKDLNLEEIYSPVDEFDLYDSGLNRPGLQLHGYYEYFDAKRIQIIGKVETSYLLSLDPKLREKRIDDFFSYDFPCVIICWDLPEAEIFEAAAEKHGRILLRSKEKTSIFFYHLIDYIDRKTAPMISMHGVLVEVHGVGVLITGPSGIGKSETALELIKRGSTLIADDVVEVSNHQDRVLSGTAPEMLRYYMEVRGIGIIDVRTLYGAKAVKQSVEVDMVIKLENWDETSPYDRLGLDEETQDILGIEVPLVTIPVSGGRNLAVIIETAAINNRMKALGFRSAQIFCDKVAKHNEEVAEARKKQEEKEKQKALKEEQK</sequence>
<dbReference type="InterPro" id="IPR011104">
    <property type="entry name" value="Hpr_kin/Pase_C"/>
</dbReference>
<dbReference type="PANTHER" id="PTHR30305">
    <property type="entry name" value="PROTEIN YJDM-RELATED"/>
    <property type="match status" value="1"/>
</dbReference>
<comment type="domain">
    <text evidence="14">The Walker A ATP-binding motif also binds Pi and PPi.</text>
</comment>